<organism evidence="3 4">
    <name type="scientific">Protopolystoma xenopodis</name>
    <dbReference type="NCBI Taxonomy" id="117903"/>
    <lineage>
        <taxon>Eukaryota</taxon>
        <taxon>Metazoa</taxon>
        <taxon>Spiralia</taxon>
        <taxon>Lophotrochozoa</taxon>
        <taxon>Platyhelminthes</taxon>
        <taxon>Monogenea</taxon>
        <taxon>Polyopisthocotylea</taxon>
        <taxon>Polystomatidea</taxon>
        <taxon>Polystomatidae</taxon>
        <taxon>Protopolystoma</taxon>
    </lineage>
</organism>
<feature type="compositionally biased region" description="Polar residues" evidence="1">
    <location>
        <begin position="117"/>
        <end position="131"/>
    </location>
</feature>
<keyword evidence="2" id="KW-0472">Membrane</keyword>
<proteinExistence type="predicted"/>
<evidence type="ECO:0000256" key="1">
    <source>
        <dbReference type="SAM" id="MobiDB-lite"/>
    </source>
</evidence>
<keyword evidence="4" id="KW-1185">Reference proteome</keyword>
<evidence type="ECO:0000313" key="4">
    <source>
        <dbReference type="Proteomes" id="UP000784294"/>
    </source>
</evidence>
<reference evidence="3" key="1">
    <citation type="submission" date="2018-11" db="EMBL/GenBank/DDBJ databases">
        <authorList>
            <consortium name="Pathogen Informatics"/>
        </authorList>
    </citation>
    <scope>NUCLEOTIDE SEQUENCE</scope>
</reference>
<accession>A0A3S5BP03</accession>
<evidence type="ECO:0000256" key="2">
    <source>
        <dbReference type="SAM" id="Phobius"/>
    </source>
</evidence>
<feature type="transmembrane region" description="Helical" evidence="2">
    <location>
        <begin position="187"/>
        <end position="206"/>
    </location>
</feature>
<feature type="region of interest" description="Disordered" evidence="1">
    <location>
        <begin position="1"/>
        <end position="56"/>
    </location>
</feature>
<name>A0A3S5BP03_9PLAT</name>
<sequence>MTVDTEQASQDKQLQKQLPPAPQPSPRRQQRQSELGLEPPCRPAPLAVKAKVGHPSAGRMASLVAPIAPTRQTPPFSHSPHLSGGLREPEHALEGLVGIQPPNRNQLSGKSGGATASELNSLKQTAPQRQEMQAPASSTSTELAAASVPISAGSLSVTTGANECADFNRKQILLSGAEDNDACNNKVSSVLAVVFFAFFHMLYSLFCKDFAYFLLEAYLH</sequence>
<dbReference type="AlphaFoldDB" id="A0A3S5BP03"/>
<protein>
    <submittedName>
        <fullName evidence="3">Uncharacterized protein</fullName>
    </submittedName>
</protein>
<dbReference type="Proteomes" id="UP000784294">
    <property type="component" value="Unassembled WGS sequence"/>
</dbReference>
<keyword evidence="2" id="KW-0812">Transmembrane</keyword>
<dbReference type="EMBL" id="CAAALY010244442">
    <property type="protein sequence ID" value="VEL32635.1"/>
    <property type="molecule type" value="Genomic_DNA"/>
</dbReference>
<comment type="caution">
    <text evidence="3">The sequence shown here is derived from an EMBL/GenBank/DDBJ whole genome shotgun (WGS) entry which is preliminary data.</text>
</comment>
<feature type="region of interest" description="Disordered" evidence="1">
    <location>
        <begin position="98"/>
        <end position="140"/>
    </location>
</feature>
<evidence type="ECO:0000313" key="3">
    <source>
        <dbReference type="EMBL" id="VEL32635.1"/>
    </source>
</evidence>
<gene>
    <name evidence="3" type="ORF">PXEA_LOCUS26075</name>
</gene>
<keyword evidence="2" id="KW-1133">Transmembrane helix</keyword>